<dbReference type="SUPFAM" id="SSF74653">
    <property type="entry name" value="TolA/TonB C-terminal domain"/>
    <property type="match status" value="1"/>
</dbReference>
<evidence type="ECO:0000259" key="7">
    <source>
        <dbReference type="Pfam" id="PF03544"/>
    </source>
</evidence>
<keyword evidence="9" id="KW-1185">Reference proteome</keyword>
<dbReference type="RefSeq" id="WP_278016604.1">
    <property type="nucleotide sequence ID" value="NZ_CP121106.1"/>
</dbReference>
<name>A0ABY8FVE4_9SPHN</name>
<evidence type="ECO:0000256" key="4">
    <source>
        <dbReference type="ARBA" id="ARBA00023136"/>
    </source>
</evidence>
<gene>
    <name evidence="8" type="ORF">P7228_02265</name>
</gene>
<proteinExistence type="predicted"/>
<dbReference type="Gene3D" id="3.30.1150.10">
    <property type="match status" value="1"/>
</dbReference>
<evidence type="ECO:0000256" key="1">
    <source>
        <dbReference type="ARBA" id="ARBA00004167"/>
    </source>
</evidence>
<dbReference type="NCBIfam" id="TIGR01352">
    <property type="entry name" value="tonB_Cterm"/>
    <property type="match status" value="1"/>
</dbReference>
<evidence type="ECO:0000256" key="6">
    <source>
        <dbReference type="SAM" id="Phobius"/>
    </source>
</evidence>
<dbReference type="EMBL" id="CP121106">
    <property type="protein sequence ID" value="WFL77913.1"/>
    <property type="molecule type" value="Genomic_DNA"/>
</dbReference>
<evidence type="ECO:0000313" key="8">
    <source>
        <dbReference type="EMBL" id="WFL77913.1"/>
    </source>
</evidence>
<feature type="transmembrane region" description="Helical" evidence="6">
    <location>
        <begin position="12"/>
        <end position="35"/>
    </location>
</feature>
<evidence type="ECO:0000313" key="9">
    <source>
        <dbReference type="Proteomes" id="UP001215827"/>
    </source>
</evidence>
<sequence length="221" mass="23772">MAYADRRSLRDQSAGLAGVVIVHAGLAGLLVFGLATDVTKEIFSGPLPTTEYKDPPPPPPHEPAQPKAEQNEAPIYTPPRPLDLPQQPNLVDTTTKLPPLSDEVILKVLPPVPDLGPPVKPSVSPIAAIPRNNPSRWVTDADYKSRWVREELYGTAKFRLDIAANGTVENCQITQSSGHAALDEATCALVIKRAKFKPATGGDGQPTPGSYSNAIRWHLPD</sequence>
<feature type="domain" description="TonB C-terminal" evidence="7">
    <location>
        <begin position="148"/>
        <end position="219"/>
    </location>
</feature>
<comment type="subcellular location">
    <subcellularLocation>
        <location evidence="1">Membrane</location>
        <topology evidence="1">Single-pass membrane protein</topology>
    </subcellularLocation>
</comment>
<keyword evidence="4 6" id="KW-0472">Membrane</keyword>
<dbReference type="Proteomes" id="UP001215827">
    <property type="component" value="Chromosome"/>
</dbReference>
<protein>
    <submittedName>
        <fullName evidence="8">TonB family protein</fullName>
    </submittedName>
</protein>
<dbReference type="InterPro" id="IPR006260">
    <property type="entry name" value="TonB/TolA_C"/>
</dbReference>
<evidence type="ECO:0000256" key="2">
    <source>
        <dbReference type="ARBA" id="ARBA00022692"/>
    </source>
</evidence>
<evidence type="ECO:0000256" key="5">
    <source>
        <dbReference type="SAM" id="MobiDB-lite"/>
    </source>
</evidence>
<organism evidence="8 9">
    <name type="scientific">Altererythrobacter arenosus</name>
    <dbReference type="NCBI Taxonomy" id="3032592"/>
    <lineage>
        <taxon>Bacteria</taxon>
        <taxon>Pseudomonadati</taxon>
        <taxon>Pseudomonadota</taxon>
        <taxon>Alphaproteobacteria</taxon>
        <taxon>Sphingomonadales</taxon>
        <taxon>Erythrobacteraceae</taxon>
        <taxon>Altererythrobacter</taxon>
    </lineage>
</organism>
<keyword evidence="2 6" id="KW-0812">Transmembrane</keyword>
<feature type="region of interest" description="Disordered" evidence="5">
    <location>
        <begin position="45"/>
        <end position="87"/>
    </location>
</feature>
<accession>A0ABY8FVE4</accession>
<dbReference type="InterPro" id="IPR037682">
    <property type="entry name" value="TonB_C"/>
</dbReference>
<evidence type="ECO:0000256" key="3">
    <source>
        <dbReference type="ARBA" id="ARBA00022989"/>
    </source>
</evidence>
<keyword evidence="3 6" id="KW-1133">Transmembrane helix</keyword>
<dbReference type="Pfam" id="PF03544">
    <property type="entry name" value="TonB_C"/>
    <property type="match status" value="1"/>
</dbReference>
<reference evidence="8 9" key="1">
    <citation type="submission" date="2023-03" db="EMBL/GenBank/DDBJ databases">
        <title>Altererythrobacter sp. CAU 1644 isolated from sand.</title>
        <authorList>
            <person name="Kim W."/>
        </authorList>
    </citation>
    <scope>NUCLEOTIDE SEQUENCE [LARGE SCALE GENOMIC DNA]</scope>
    <source>
        <strain evidence="8 9">CAU 1644</strain>
    </source>
</reference>